<feature type="region of interest" description="Disordered" evidence="1">
    <location>
        <begin position="35"/>
        <end position="95"/>
    </location>
</feature>
<organism evidence="2 3">
    <name type="scientific">Lepeophtheirus salmonis</name>
    <name type="common">Salmon louse</name>
    <name type="synonym">Caligus salmonis</name>
    <dbReference type="NCBI Taxonomy" id="72036"/>
    <lineage>
        <taxon>Eukaryota</taxon>
        <taxon>Metazoa</taxon>
        <taxon>Ecdysozoa</taxon>
        <taxon>Arthropoda</taxon>
        <taxon>Crustacea</taxon>
        <taxon>Multicrustacea</taxon>
        <taxon>Hexanauplia</taxon>
        <taxon>Copepoda</taxon>
        <taxon>Siphonostomatoida</taxon>
        <taxon>Caligidae</taxon>
        <taxon>Lepeophtheirus</taxon>
    </lineage>
</organism>
<reference evidence="2" key="1">
    <citation type="submission" date="2021-02" db="EMBL/GenBank/DDBJ databases">
        <authorList>
            <person name="Bekaert M."/>
        </authorList>
    </citation>
    <scope>NUCLEOTIDE SEQUENCE</scope>
    <source>
        <strain evidence="2">IoA-00</strain>
    </source>
</reference>
<dbReference type="InterPro" id="IPR018244">
    <property type="entry name" value="Allrgn_V5/Tpx1_CS"/>
</dbReference>
<dbReference type="InterPro" id="IPR001283">
    <property type="entry name" value="CRISP-related"/>
</dbReference>
<dbReference type="OMA" id="FIACEYH"/>
<protein>
    <submittedName>
        <fullName evidence="2">Golgi-associated plant pathogenesis-related protein 1</fullName>
    </submittedName>
</protein>
<keyword evidence="3" id="KW-1185">Reference proteome</keyword>
<dbReference type="GO" id="GO:0005576">
    <property type="term" value="C:extracellular region"/>
    <property type="evidence" value="ECO:0007669"/>
    <property type="project" value="InterPro"/>
</dbReference>
<evidence type="ECO:0000313" key="2">
    <source>
        <dbReference type="EMBL" id="CAF2877077.1"/>
    </source>
</evidence>
<dbReference type="PROSITE" id="PS01009">
    <property type="entry name" value="CRISP_1"/>
    <property type="match status" value="1"/>
</dbReference>
<feature type="compositionally biased region" description="Basic and acidic residues" evidence="1">
    <location>
        <begin position="35"/>
        <end position="50"/>
    </location>
</feature>
<dbReference type="Proteomes" id="UP000675881">
    <property type="component" value="Chromosome 2"/>
</dbReference>
<proteinExistence type="predicted"/>
<dbReference type="AlphaFoldDB" id="A0A7R8CNY4"/>
<evidence type="ECO:0000256" key="1">
    <source>
        <dbReference type="SAM" id="MobiDB-lite"/>
    </source>
</evidence>
<evidence type="ECO:0000313" key="3">
    <source>
        <dbReference type="Proteomes" id="UP000675881"/>
    </source>
</evidence>
<name>A0A7R8CNY4_LEPSM</name>
<gene>
    <name evidence="2" type="ORF">LSAA_6790</name>
</gene>
<dbReference type="Gene3D" id="3.40.33.10">
    <property type="entry name" value="CAP"/>
    <property type="match status" value="1"/>
</dbReference>
<dbReference type="CDD" id="cd05382">
    <property type="entry name" value="CAP_GAPR1-like"/>
    <property type="match status" value="1"/>
</dbReference>
<feature type="compositionally biased region" description="Low complexity" evidence="1">
    <location>
        <begin position="72"/>
        <end position="93"/>
    </location>
</feature>
<feature type="region of interest" description="Disordered" evidence="1">
    <location>
        <begin position="1"/>
        <end position="23"/>
    </location>
</feature>
<dbReference type="InterPro" id="IPR035940">
    <property type="entry name" value="CAP_sf"/>
</dbReference>
<dbReference type="OrthoDB" id="337038at2759"/>
<sequence length="240" mass="26490">MLSSTVVKTSRSSKTSYEGDRVKIEETVIKEYADGRIEKETTTKYNDSLKGDGINGSLNRGSPWRRNLVLESPSSNGRNSSSHNSISSTSKNNRQFAKQALDTHNKYRRNHNVPPLELSEELNKYAKEWADHLAKTDSFMHRPDGPYGENLFLAYGTGNTDCDGAEPVDSWYSEGSSYQYGQSSGSSGTGHFTQIVWKGSKKLGMAKSKSISGKTIIVANYDPPGNFIGDYASNVLRPNV</sequence>
<feature type="compositionally biased region" description="Low complexity" evidence="1">
    <location>
        <begin position="1"/>
        <end position="16"/>
    </location>
</feature>
<dbReference type="InterPro" id="IPR014044">
    <property type="entry name" value="CAP_dom"/>
</dbReference>
<dbReference type="PANTHER" id="PTHR10334">
    <property type="entry name" value="CYSTEINE-RICH SECRETORY PROTEIN-RELATED"/>
    <property type="match status" value="1"/>
</dbReference>
<dbReference type="EMBL" id="HG994581">
    <property type="protein sequence ID" value="CAF2877077.1"/>
    <property type="molecule type" value="Genomic_DNA"/>
</dbReference>
<accession>A0A7R8CNY4</accession>
<dbReference type="PRINTS" id="PR00837">
    <property type="entry name" value="V5TPXLIKE"/>
</dbReference>
<dbReference type="SMART" id="SM00198">
    <property type="entry name" value="SCP"/>
    <property type="match status" value="1"/>
</dbReference>
<dbReference type="InterPro" id="IPR034113">
    <property type="entry name" value="SCP_GAPR1-like"/>
</dbReference>
<dbReference type="SUPFAM" id="SSF55797">
    <property type="entry name" value="PR-1-like"/>
    <property type="match status" value="1"/>
</dbReference>
<dbReference type="Pfam" id="PF00188">
    <property type="entry name" value="CAP"/>
    <property type="match status" value="1"/>
</dbReference>
<dbReference type="FunFam" id="3.40.33.10:FF:000002">
    <property type="entry name" value="Golgi-associated plant pathogenesis-related protein 1"/>
    <property type="match status" value="1"/>
</dbReference>